<gene>
    <name evidence="3" type="ORF">QO018_006201</name>
</gene>
<keyword evidence="4" id="KW-1185">Reference proteome</keyword>
<comment type="caution">
    <text evidence="3">The sequence shown here is derived from an EMBL/GenBank/DDBJ whole genome shotgun (WGS) entry which is preliminary data.</text>
</comment>
<proteinExistence type="predicted"/>
<evidence type="ECO:0000259" key="2">
    <source>
        <dbReference type="Pfam" id="PF08707"/>
    </source>
</evidence>
<dbReference type="RefSeq" id="WP_209991058.1">
    <property type="nucleotide sequence ID" value="NZ_JAGINO010000040.1"/>
</dbReference>
<name>A0ABU0MVT2_9PROT</name>
<dbReference type="EMBL" id="JAUSVU010000043">
    <property type="protein sequence ID" value="MDQ0537299.1"/>
    <property type="molecule type" value="Genomic_DNA"/>
</dbReference>
<feature type="compositionally biased region" description="Pro residues" evidence="1">
    <location>
        <begin position="405"/>
        <end position="415"/>
    </location>
</feature>
<evidence type="ECO:0000313" key="4">
    <source>
        <dbReference type="Proteomes" id="UP001244552"/>
    </source>
</evidence>
<dbReference type="InterPro" id="IPR014819">
    <property type="entry name" value="PriCT_2"/>
</dbReference>
<dbReference type="Proteomes" id="UP001244552">
    <property type="component" value="Unassembled WGS sequence"/>
</dbReference>
<reference evidence="3 4" key="1">
    <citation type="submission" date="2023-07" db="EMBL/GenBank/DDBJ databases">
        <title>Genomic Encyclopedia of Type Strains, Phase IV (KMG-IV): sequencing the most valuable type-strain genomes for metagenomic binning, comparative biology and taxonomic classification.</title>
        <authorList>
            <person name="Goeker M."/>
        </authorList>
    </citation>
    <scope>NUCLEOTIDE SEQUENCE [LARGE SCALE GENOMIC DNA]</scope>
    <source>
        <strain evidence="3 4">DSM 19922</strain>
    </source>
</reference>
<feature type="domain" description="Primase C-terminal 2" evidence="2">
    <location>
        <begin position="267"/>
        <end position="325"/>
    </location>
</feature>
<feature type="region of interest" description="Disordered" evidence="1">
    <location>
        <begin position="381"/>
        <end position="415"/>
    </location>
</feature>
<evidence type="ECO:0000313" key="3">
    <source>
        <dbReference type="EMBL" id="MDQ0537299.1"/>
    </source>
</evidence>
<dbReference type="Pfam" id="PF08707">
    <property type="entry name" value="PriCT_2"/>
    <property type="match status" value="1"/>
</dbReference>
<evidence type="ECO:0000256" key="1">
    <source>
        <dbReference type="SAM" id="MobiDB-lite"/>
    </source>
</evidence>
<protein>
    <recommendedName>
        <fullName evidence="2">Primase C-terminal 2 domain-containing protein</fullName>
    </recommendedName>
</protein>
<sequence>MVTPPTQPADTVTILECTEEHRATKRIRLGPGAMGTVIDGYDAGTWFMAREVPVNSFDDLAALLQENSANPKAFVIRGASSGAWSLEYPVRRTSISKPMQPAAFRVQPRRWLAIDMDKVPMPAGTDPVSDPDDAIEYLRGRLPDEFEPASCWWQWTSGQGFKGDTLNARLWFWLDRPLNDVQLRTWAREQDHIDAALYNAAEPHYIAAPILGPGVRDPLPRRSGVYRGETDEVSLRLPDVTEVAAREWTQRLAADGGTEVALHEVVDYLNAIPNQDLHYDEWLSVGSKVKAAVGDAGEDAFVEWSARSKKHDDDVARRKYRSLQGGGSPLALYLMARDHGYTFDHVFDLAAIRVNALNRAARNRGNGVHLIELPAGADRGEDDWVMEDPAPSTWTGVASPTETQPAPPADTDPILPPECYDLGGIGGVMVDWINRTARKPQPELAILNVLAALGAVYGRRYKTDTEIRTNLFTLGMVQTGAGKDHSRKLITKLFMSAGLGRLLAGDDVHSGSGVMRALAERPSCLAQWDEFDELLQRIATEKQSSGIKKKLLQAYSSSSGAMLGAEYADAKIARVDVMEPHLNLYCTATPDGVFNTLSSKSVVDGFLNRFIVVTARRAARQSKIADSTPPGWLLEEMKHHAGAKPEGAGNLVGVMATRADIAPTYTIVTTDPAATDMLDDAEDWQDEQLAGADPARDLYGRLRENANKVAAIRAISRDPIAPRITAEDARYGLALVGHSAERLAEQVKHRVADGPREALVKKVRRLIEAAGVDGIPMAEFTKRMCDVDPRVRRGILDDLAAAGEIEEATTRNGGRGRPKTVLRVVA</sequence>
<feature type="compositionally biased region" description="Polar residues" evidence="1">
    <location>
        <begin position="392"/>
        <end position="404"/>
    </location>
</feature>
<accession>A0ABU0MVT2</accession>
<organism evidence="3 4">
    <name type="scientific">Azospirillum picis</name>
    <dbReference type="NCBI Taxonomy" id="488438"/>
    <lineage>
        <taxon>Bacteria</taxon>
        <taxon>Pseudomonadati</taxon>
        <taxon>Pseudomonadota</taxon>
        <taxon>Alphaproteobacteria</taxon>
        <taxon>Rhodospirillales</taxon>
        <taxon>Azospirillaceae</taxon>
        <taxon>Azospirillum</taxon>
    </lineage>
</organism>